<accession>A0A0C3BHG1</accession>
<evidence type="ECO:0000313" key="1">
    <source>
        <dbReference type="EMBL" id="KIM76797.1"/>
    </source>
</evidence>
<dbReference type="InParanoid" id="A0A0C3BHG1"/>
<reference evidence="2" key="2">
    <citation type="submission" date="2015-01" db="EMBL/GenBank/DDBJ databases">
        <title>Evolutionary Origins and Diversification of the Mycorrhizal Mutualists.</title>
        <authorList>
            <consortium name="DOE Joint Genome Institute"/>
            <consortium name="Mycorrhizal Genomics Consortium"/>
            <person name="Kohler A."/>
            <person name="Kuo A."/>
            <person name="Nagy L.G."/>
            <person name="Floudas D."/>
            <person name="Copeland A."/>
            <person name="Barry K.W."/>
            <person name="Cichocki N."/>
            <person name="Veneault-Fourrey C."/>
            <person name="LaButti K."/>
            <person name="Lindquist E.A."/>
            <person name="Lipzen A."/>
            <person name="Lundell T."/>
            <person name="Morin E."/>
            <person name="Murat C."/>
            <person name="Riley R."/>
            <person name="Ohm R."/>
            <person name="Sun H."/>
            <person name="Tunlid A."/>
            <person name="Henrissat B."/>
            <person name="Grigoriev I.V."/>
            <person name="Hibbett D.S."/>
            <person name="Martin F."/>
        </authorList>
    </citation>
    <scope>NUCLEOTIDE SEQUENCE [LARGE SCALE GENOMIC DNA]</scope>
    <source>
        <strain evidence="2">F 1598</strain>
    </source>
</reference>
<reference evidence="1 2" key="1">
    <citation type="submission" date="2014-04" db="EMBL/GenBank/DDBJ databases">
        <authorList>
            <consortium name="DOE Joint Genome Institute"/>
            <person name="Kuo A."/>
            <person name="Tarkka M."/>
            <person name="Buscot F."/>
            <person name="Kohler A."/>
            <person name="Nagy L.G."/>
            <person name="Floudas D."/>
            <person name="Copeland A."/>
            <person name="Barry K.W."/>
            <person name="Cichocki N."/>
            <person name="Veneault-Fourrey C."/>
            <person name="LaButti K."/>
            <person name="Lindquist E.A."/>
            <person name="Lipzen A."/>
            <person name="Lundell T."/>
            <person name="Morin E."/>
            <person name="Murat C."/>
            <person name="Sun H."/>
            <person name="Tunlid A."/>
            <person name="Henrissat B."/>
            <person name="Grigoriev I.V."/>
            <person name="Hibbett D.S."/>
            <person name="Martin F."/>
            <person name="Nordberg H.P."/>
            <person name="Cantor M.N."/>
            <person name="Hua S.X."/>
        </authorList>
    </citation>
    <scope>NUCLEOTIDE SEQUENCE [LARGE SCALE GENOMIC DNA]</scope>
    <source>
        <strain evidence="1 2">F 1598</strain>
    </source>
</reference>
<dbReference type="EMBL" id="KN833031">
    <property type="protein sequence ID" value="KIM76797.1"/>
    <property type="molecule type" value="Genomic_DNA"/>
</dbReference>
<dbReference type="HOGENOM" id="CLU_1750407_0_0_1"/>
<dbReference type="AlphaFoldDB" id="A0A0C3BHG1"/>
<gene>
    <name evidence="1" type="ORF">PILCRDRAFT_91430</name>
</gene>
<evidence type="ECO:0000313" key="2">
    <source>
        <dbReference type="Proteomes" id="UP000054166"/>
    </source>
</evidence>
<name>A0A0C3BHG1_PILCF</name>
<protein>
    <submittedName>
        <fullName evidence="1">Uncharacterized protein</fullName>
    </submittedName>
</protein>
<sequence length="149" mass="16942">MCHSELAPQRHIFRKSRLDLFAIGRDNLLEVVNYNMEGIVIGSMDSLAQVCSMQNTFVEVALCSHAVTTLKSKNILLIELVDFFFSDFKLEADLHDINEVTEVPVVFQVRKLILKQEWCQMHEPKAPSFGCKAASISCNVNPLYFPIHN</sequence>
<dbReference type="Proteomes" id="UP000054166">
    <property type="component" value="Unassembled WGS sequence"/>
</dbReference>
<proteinExistence type="predicted"/>
<organism evidence="1 2">
    <name type="scientific">Piloderma croceum (strain F 1598)</name>
    <dbReference type="NCBI Taxonomy" id="765440"/>
    <lineage>
        <taxon>Eukaryota</taxon>
        <taxon>Fungi</taxon>
        <taxon>Dikarya</taxon>
        <taxon>Basidiomycota</taxon>
        <taxon>Agaricomycotina</taxon>
        <taxon>Agaricomycetes</taxon>
        <taxon>Agaricomycetidae</taxon>
        <taxon>Atheliales</taxon>
        <taxon>Atheliaceae</taxon>
        <taxon>Piloderma</taxon>
    </lineage>
</organism>
<keyword evidence="2" id="KW-1185">Reference proteome</keyword>